<evidence type="ECO:0000256" key="3">
    <source>
        <dbReference type="ARBA" id="ARBA00022618"/>
    </source>
</evidence>
<evidence type="ECO:0000313" key="15">
    <source>
        <dbReference type="EMBL" id="AKU17217.1"/>
    </source>
</evidence>
<feature type="binding site" evidence="10">
    <location>
        <begin position="108"/>
        <end position="114"/>
    </location>
    <ligand>
        <name>ATP</name>
        <dbReference type="ChEBI" id="CHEBI:30616"/>
    </ligand>
</feature>
<dbReference type="RefSeq" id="WP_052593477.1">
    <property type="nucleotide sequence ID" value="NZ_CP011112.1"/>
</dbReference>
<proteinExistence type="inferred from homology"/>
<keyword evidence="3 10" id="KW-0132">Cell division</keyword>
<dbReference type="InterPro" id="IPR036615">
    <property type="entry name" value="Mur_ligase_C_dom_sf"/>
</dbReference>
<gene>
    <name evidence="10" type="primary">murF</name>
    <name evidence="15" type="ORF">VV02_17395</name>
</gene>
<dbReference type="GO" id="GO:0005524">
    <property type="term" value="F:ATP binding"/>
    <property type="evidence" value="ECO:0007669"/>
    <property type="project" value="UniProtKB-UniRule"/>
</dbReference>
<reference evidence="15 16" key="1">
    <citation type="submission" date="2015-03" db="EMBL/GenBank/DDBJ databases">
        <title>Luteipulveratus halotolerans sp. nov., a novel actinobacterium (Dermacoccaceae) from Sarawak, Malaysia.</title>
        <authorList>
            <person name="Juboi H."/>
            <person name="Basik A."/>
            <person name="Shamsul S.S."/>
            <person name="Arnold P."/>
            <person name="Schmitt E.K."/>
            <person name="Sanglier J.-J."/>
            <person name="Yeo T."/>
        </authorList>
    </citation>
    <scope>NUCLEOTIDE SEQUENCE [LARGE SCALE GENOMIC DNA]</scope>
    <source>
        <strain evidence="15 16">MN07-A0370</strain>
    </source>
</reference>
<dbReference type="Proteomes" id="UP000066480">
    <property type="component" value="Chromosome"/>
</dbReference>
<dbReference type="PATRIC" id="fig|571913.6.peg.3529"/>
<evidence type="ECO:0000313" key="16">
    <source>
        <dbReference type="Proteomes" id="UP000066480"/>
    </source>
</evidence>
<comment type="function">
    <text evidence="10 11">Involved in cell wall formation. Catalyzes the final step in the synthesis of UDP-N-acetylmuramoyl-pentapeptide, the precursor of murein.</text>
</comment>
<organism evidence="15 16">
    <name type="scientific">Luteipulveratus mongoliensis</name>
    <dbReference type="NCBI Taxonomy" id="571913"/>
    <lineage>
        <taxon>Bacteria</taxon>
        <taxon>Bacillati</taxon>
        <taxon>Actinomycetota</taxon>
        <taxon>Actinomycetes</taxon>
        <taxon>Micrococcales</taxon>
        <taxon>Dermacoccaceae</taxon>
        <taxon>Luteipulveratus</taxon>
    </lineage>
</organism>
<dbReference type="EC" id="6.3.2.10" evidence="10 11"/>
<dbReference type="PANTHER" id="PTHR43024:SF1">
    <property type="entry name" value="UDP-N-ACETYLMURAMOYL-TRIPEPTIDE--D-ALANYL-D-ALANINE LIGASE"/>
    <property type="match status" value="1"/>
</dbReference>
<dbReference type="OrthoDB" id="9800958at2"/>
<dbReference type="EMBL" id="CP011112">
    <property type="protein sequence ID" value="AKU17217.1"/>
    <property type="molecule type" value="Genomic_DNA"/>
</dbReference>
<evidence type="ECO:0000256" key="10">
    <source>
        <dbReference type="HAMAP-Rule" id="MF_02019"/>
    </source>
</evidence>
<dbReference type="AlphaFoldDB" id="A0A0K1JKI3"/>
<dbReference type="GO" id="GO:0051301">
    <property type="term" value="P:cell division"/>
    <property type="evidence" value="ECO:0007669"/>
    <property type="project" value="UniProtKB-KW"/>
</dbReference>
<dbReference type="SUPFAM" id="SSF53623">
    <property type="entry name" value="MurD-like peptide ligases, catalytic domain"/>
    <property type="match status" value="1"/>
</dbReference>
<dbReference type="GO" id="GO:0005737">
    <property type="term" value="C:cytoplasm"/>
    <property type="evidence" value="ECO:0007669"/>
    <property type="project" value="UniProtKB-SubCell"/>
</dbReference>
<dbReference type="STRING" id="571913.VV02_17395"/>
<dbReference type="Gene3D" id="3.40.1390.10">
    <property type="entry name" value="MurE/MurF, N-terminal domain"/>
    <property type="match status" value="1"/>
</dbReference>
<dbReference type="SUPFAM" id="SSF63418">
    <property type="entry name" value="MurE/MurF N-terminal domain"/>
    <property type="match status" value="1"/>
</dbReference>
<feature type="domain" description="Mur ligase N-terminal catalytic" evidence="12">
    <location>
        <begin position="28"/>
        <end position="92"/>
    </location>
</feature>
<keyword evidence="9 10" id="KW-0961">Cell wall biogenesis/degradation</keyword>
<keyword evidence="8 10" id="KW-0131">Cell cycle</keyword>
<dbReference type="SUPFAM" id="SSF53244">
    <property type="entry name" value="MurD-like peptide ligases, peptide-binding domain"/>
    <property type="match status" value="1"/>
</dbReference>
<dbReference type="KEGG" id="lmoi:VV02_17395"/>
<dbReference type="GO" id="GO:0008360">
    <property type="term" value="P:regulation of cell shape"/>
    <property type="evidence" value="ECO:0007669"/>
    <property type="project" value="UniProtKB-KW"/>
</dbReference>
<evidence type="ECO:0000256" key="9">
    <source>
        <dbReference type="ARBA" id="ARBA00023316"/>
    </source>
</evidence>
<protein>
    <recommendedName>
        <fullName evidence="10 11">UDP-N-acetylmuramoyl-tripeptide--D-alanyl-D-alanine ligase</fullName>
        <ecNumber evidence="10 11">6.3.2.10</ecNumber>
    </recommendedName>
    <alternativeName>
        <fullName evidence="10">D-alanyl-D-alanine-adding enzyme</fullName>
    </alternativeName>
</protein>
<dbReference type="GO" id="GO:0008766">
    <property type="term" value="F:UDP-N-acetylmuramoylalanyl-D-glutamyl-2,6-diaminopimelate-D-alanyl-D-alanine ligase activity"/>
    <property type="evidence" value="ECO:0007669"/>
    <property type="project" value="RHEA"/>
</dbReference>
<evidence type="ECO:0000256" key="4">
    <source>
        <dbReference type="ARBA" id="ARBA00022741"/>
    </source>
</evidence>
<evidence type="ECO:0000259" key="12">
    <source>
        <dbReference type="Pfam" id="PF01225"/>
    </source>
</evidence>
<evidence type="ECO:0000259" key="13">
    <source>
        <dbReference type="Pfam" id="PF02875"/>
    </source>
</evidence>
<dbReference type="InterPro" id="IPR051046">
    <property type="entry name" value="MurCDEF_CellWall_CoF430Synth"/>
</dbReference>
<dbReference type="HAMAP" id="MF_02019">
    <property type="entry name" value="MurF"/>
    <property type="match status" value="1"/>
</dbReference>
<dbReference type="Gene3D" id="3.40.1190.10">
    <property type="entry name" value="Mur-like, catalytic domain"/>
    <property type="match status" value="1"/>
</dbReference>
<comment type="catalytic activity">
    <reaction evidence="10 11">
        <text>D-alanyl-D-alanine + UDP-N-acetyl-alpha-D-muramoyl-L-alanyl-gamma-D-glutamyl-meso-2,6-diaminopimelate + ATP = UDP-N-acetyl-alpha-D-muramoyl-L-alanyl-gamma-D-glutamyl-meso-2,6-diaminopimeloyl-D-alanyl-D-alanine + ADP + phosphate + H(+)</text>
        <dbReference type="Rhea" id="RHEA:28374"/>
        <dbReference type="ChEBI" id="CHEBI:15378"/>
        <dbReference type="ChEBI" id="CHEBI:30616"/>
        <dbReference type="ChEBI" id="CHEBI:43474"/>
        <dbReference type="ChEBI" id="CHEBI:57822"/>
        <dbReference type="ChEBI" id="CHEBI:61386"/>
        <dbReference type="ChEBI" id="CHEBI:83905"/>
        <dbReference type="ChEBI" id="CHEBI:456216"/>
        <dbReference type="EC" id="6.3.2.10"/>
    </reaction>
</comment>
<dbReference type="NCBIfam" id="TIGR01143">
    <property type="entry name" value="murF"/>
    <property type="match status" value="1"/>
</dbReference>
<dbReference type="InterPro" id="IPR004101">
    <property type="entry name" value="Mur_ligase_C"/>
</dbReference>
<evidence type="ECO:0000256" key="6">
    <source>
        <dbReference type="ARBA" id="ARBA00022960"/>
    </source>
</evidence>
<accession>A0A0K1JKI3</accession>
<dbReference type="Gene3D" id="3.90.190.20">
    <property type="entry name" value="Mur ligase, C-terminal domain"/>
    <property type="match status" value="1"/>
</dbReference>
<keyword evidence="6 10" id="KW-0133">Cell shape</keyword>
<dbReference type="UniPathway" id="UPA00219"/>
<dbReference type="PANTHER" id="PTHR43024">
    <property type="entry name" value="UDP-N-ACETYLMURAMOYL-TRIPEPTIDE--D-ALANYL-D-ALANINE LIGASE"/>
    <property type="match status" value="1"/>
</dbReference>
<evidence type="ECO:0000256" key="7">
    <source>
        <dbReference type="ARBA" id="ARBA00022984"/>
    </source>
</evidence>
<dbReference type="GO" id="GO:0071555">
    <property type="term" value="P:cell wall organization"/>
    <property type="evidence" value="ECO:0007669"/>
    <property type="project" value="UniProtKB-KW"/>
</dbReference>
<keyword evidence="1 10" id="KW-0963">Cytoplasm</keyword>
<evidence type="ECO:0000256" key="8">
    <source>
        <dbReference type="ARBA" id="ARBA00023306"/>
    </source>
</evidence>
<dbReference type="GO" id="GO:0009252">
    <property type="term" value="P:peptidoglycan biosynthetic process"/>
    <property type="evidence" value="ECO:0007669"/>
    <property type="project" value="UniProtKB-UniRule"/>
</dbReference>
<evidence type="ECO:0000259" key="14">
    <source>
        <dbReference type="Pfam" id="PF08245"/>
    </source>
</evidence>
<keyword evidence="2 10" id="KW-0436">Ligase</keyword>
<evidence type="ECO:0000256" key="1">
    <source>
        <dbReference type="ARBA" id="ARBA00022490"/>
    </source>
</evidence>
<evidence type="ECO:0000256" key="5">
    <source>
        <dbReference type="ARBA" id="ARBA00022840"/>
    </source>
</evidence>
<dbReference type="Pfam" id="PF02875">
    <property type="entry name" value="Mur_ligase_C"/>
    <property type="match status" value="1"/>
</dbReference>
<dbReference type="InterPro" id="IPR005863">
    <property type="entry name" value="UDP-N-AcMur_synth"/>
</dbReference>
<evidence type="ECO:0000256" key="11">
    <source>
        <dbReference type="RuleBase" id="RU004136"/>
    </source>
</evidence>
<dbReference type="GO" id="GO:0047480">
    <property type="term" value="F:UDP-N-acetylmuramoyl-tripeptide-D-alanyl-D-alanine ligase activity"/>
    <property type="evidence" value="ECO:0007669"/>
    <property type="project" value="UniProtKB-UniRule"/>
</dbReference>
<keyword evidence="4 10" id="KW-0547">Nucleotide-binding</keyword>
<comment type="pathway">
    <text evidence="10 11">Cell wall biogenesis; peptidoglycan biosynthesis.</text>
</comment>
<dbReference type="InterPro" id="IPR013221">
    <property type="entry name" value="Mur_ligase_cen"/>
</dbReference>
<sequence>MIPLNLRDIAEITGGAQHGEDVLVDSSVVTDSREAERGSLYVARVGEHADGHDFVPAARAAGAVAVLGQRTVDDGPTVVVPDVQEAFAALARGVVDRSPQLTVIGITGSSGKTTTKDLLASVLRPVAETVAPIGSYNSEVGVPLTVCQVTPTTRYLVAEMGADGVGHIAYLTRIAPPRIGIVLNVGQAHLGGFGSVEAIARTKAEMVEALPADGLAVLNADDPRVLAMREQTTARVQTVGRAATADLRATDVELDDLGRGSFTATTPAGTADVRLRLLGEHHVGNALAVMAAGLELGLPLDQIAGALSEAMPASRWRMELHDLPDDITLVNDAYNANPDSMRAALRALVRMGEGGRRTVAVLGPMLELGDISRAEHEAVGRLAVESGIRRVVVVGDEAEGILAGAEGAGATADTATWVADADAAQDLLERERRAGDVILLKASRNSGLRFLGDRIVADGDSTHTEGAR</sequence>
<comment type="similarity">
    <text evidence="10">Belongs to the MurCDEF family. MurF subfamily.</text>
</comment>
<dbReference type="Pfam" id="PF08245">
    <property type="entry name" value="Mur_ligase_M"/>
    <property type="match status" value="1"/>
</dbReference>
<comment type="subcellular location">
    <subcellularLocation>
        <location evidence="10 11">Cytoplasm</location>
    </subcellularLocation>
</comment>
<feature type="domain" description="Mur ligase C-terminal" evidence="13">
    <location>
        <begin position="317"/>
        <end position="444"/>
    </location>
</feature>
<name>A0A0K1JKI3_9MICO</name>
<dbReference type="InterPro" id="IPR036565">
    <property type="entry name" value="Mur-like_cat_sf"/>
</dbReference>
<keyword evidence="5 10" id="KW-0067">ATP-binding</keyword>
<evidence type="ECO:0000256" key="2">
    <source>
        <dbReference type="ARBA" id="ARBA00022598"/>
    </source>
</evidence>
<dbReference type="Pfam" id="PF01225">
    <property type="entry name" value="Mur_ligase"/>
    <property type="match status" value="1"/>
</dbReference>
<dbReference type="InterPro" id="IPR000713">
    <property type="entry name" value="Mur_ligase_N"/>
</dbReference>
<dbReference type="InterPro" id="IPR035911">
    <property type="entry name" value="MurE/MurF_N"/>
</dbReference>
<keyword evidence="7 10" id="KW-0573">Peptidoglycan synthesis</keyword>
<keyword evidence="16" id="KW-1185">Reference proteome</keyword>
<feature type="domain" description="Mur ligase central" evidence="14">
    <location>
        <begin position="106"/>
        <end position="292"/>
    </location>
</feature>